<dbReference type="InterPro" id="IPR006305">
    <property type="entry name" value="FliQ"/>
</dbReference>
<gene>
    <name evidence="9 10" type="primary">fliQ</name>
    <name evidence="10" type="ORF">D8S97_00250</name>
</gene>
<dbReference type="OrthoDB" id="9806440at2"/>
<keyword evidence="4 9" id="KW-1003">Cell membrane</keyword>
<evidence type="ECO:0000256" key="4">
    <source>
        <dbReference type="ARBA" id="ARBA00022475"/>
    </source>
</evidence>
<evidence type="ECO:0000256" key="6">
    <source>
        <dbReference type="ARBA" id="ARBA00022989"/>
    </source>
</evidence>
<keyword evidence="10" id="KW-0282">Flagellum</keyword>
<dbReference type="GO" id="GO:0044780">
    <property type="term" value="P:bacterial-type flagellum assembly"/>
    <property type="evidence" value="ECO:0007669"/>
    <property type="project" value="InterPro"/>
</dbReference>
<feature type="transmembrane region" description="Helical" evidence="9">
    <location>
        <begin position="56"/>
        <end position="76"/>
    </location>
</feature>
<evidence type="ECO:0000313" key="11">
    <source>
        <dbReference type="Proteomes" id="UP000271533"/>
    </source>
</evidence>
<keyword evidence="7 9" id="KW-0472">Membrane</keyword>
<comment type="subcellular location">
    <subcellularLocation>
        <location evidence="1 9">Cell membrane</location>
        <topology evidence="1">Multi-pass membrane protein</topology>
    </subcellularLocation>
    <subcellularLocation>
        <location evidence="9">Bacterial flagellum basal body</location>
    </subcellularLocation>
</comment>
<protein>
    <recommendedName>
        <fullName evidence="3 9">Flagellar biosynthetic protein FliQ</fullName>
    </recommendedName>
</protein>
<dbReference type="InterPro" id="IPR002191">
    <property type="entry name" value="Bac_export_3"/>
</dbReference>
<sequence length="90" mass="9977">MTPEYVMGLFHSAMKVTLMLASPLLLSSLVSGLIISILQAATQVNEQTLSFIPKIISILLVITILGPWMLGVMLDYMHNLFYSIPSIIIR</sequence>
<evidence type="ECO:0000256" key="9">
    <source>
        <dbReference type="RuleBase" id="RU364090"/>
    </source>
</evidence>
<dbReference type="PANTHER" id="PTHR34040">
    <property type="entry name" value="FLAGELLAR BIOSYNTHETIC PROTEIN FLIQ"/>
    <property type="match status" value="1"/>
</dbReference>
<dbReference type="NCBIfam" id="TIGR01402">
    <property type="entry name" value="fliQ"/>
    <property type="match status" value="1"/>
</dbReference>
<reference evidence="10 11" key="1">
    <citation type="submission" date="2018-10" db="EMBL/GenBank/DDBJ databases">
        <title>Genome sequence of the corn leaf aphid (Rhopalosiphum maidis Fitch).</title>
        <authorList>
            <person name="Chen W."/>
            <person name="Shakir S."/>
            <person name="Bigham M."/>
            <person name="Fei Z."/>
            <person name="Jander G."/>
        </authorList>
    </citation>
    <scope>NUCLEOTIDE SEQUENCE [LARGE SCALE GENOMIC DNA]</scope>
    <source>
        <strain evidence="10 11">BTI</strain>
    </source>
</reference>
<evidence type="ECO:0000256" key="1">
    <source>
        <dbReference type="ARBA" id="ARBA00004651"/>
    </source>
</evidence>
<keyword evidence="5 9" id="KW-0812">Transmembrane</keyword>
<dbReference type="PANTHER" id="PTHR34040:SF2">
    <property type="entry name" value="FLAGELLAR BIOSYNTHETIC PROTEIN FLIQ"/>
    <property type="match status" value="1"/>
</dbReference>
<keyword evidence="10" id="KW-0969">Cilium</keyword>
<name>A0A3G2I4U6_BUCRM</name>
<comment type="function">
    <text evidence="9">Role in flagellar biosynthesis.</text>
</comment>
<dbReference type="Pfam" id="PF01313">
    <property type="entry name" value="Bac_export_3"/>
    <property type="match status" value="1"/>
</dbReference>
<dbReference type="EMBL" id="CP032759">
    <property type="protein sequence ID" value="AYN24426.1"/>
    <property type="molecule type" value="Genomic_DNA"/>
</dbReference>
<dbReference type="Proteomes" id="UP000271533">
    <property type="component" value="Chromosome"/>
</dbReference>
<evidence type="ECO:0000256" key="7">
    <source>
        <dbReference type="ARBA" id="ARBA00023136"/>
    </source>
</evidence>
<dbReference type="AlphaFoldDB" id="A0A3G2I4U6"/>
<organism evidence="10 11">
    <name type="scientific">Buchnera aphidicola subsp. Rhopalosiphum maidis</name>
    <dbReference type="NCBI Taxonomy" id="118109"/>
    <lineage>
        <taxon>Bacteria</taxon>
        <taxon>Pseudomonadati</taxon>
        <taxon>Pseudomonadota</taxon>
        <taxon>Gammaproteobacteria</taxon>
        <taxon>Enterobacterales</taxon>
        <taxon>Erwiniaceae</taxon>
        <taxon>Buchnera</taxon>
    </lineage>
</organism>
<evidence type="ECO:0000313" key="10">
    <source>
        <dbReference type="EMBL" id="AYN24426.1"/>
    </source>
</evidence>
<keyword evidence="10" id="KW-0966">Cell projection</keyword>
<dbReference type="GO" id="GO:0005886">
    <property type="term" value="C:plasma membrane"/>
    <property type="evidence" value="ECO:0007669"/>
    <property type="project" value="UniProtKB-SubCell"/>
</dbReference>
<comment type="similarity">
    <text evidence="2 9">Belongs to the FliQ/MopD/SpaQ family.</text>
</comment>
<dbReference type="GO" id="GO:0009306">
    <property type="term" value="P:protein secretion"/>
    <property type="evidence" value="ECO:0007669"/>
    <property type="project" value="InterPro"/>
</dbReference>
<keyword evidence="8 9" id="KW-0975">Bacterial flagellum</keyword>
<accession>A0A3G2I4U6</accession>
<dbReference type="PRINTS" id="PR00952">
    <property type="entry name" value="TYPE3IMQPROT"/>
</dbReference>
<dbReference type="RefSeq" id="WP_158360932.1">
    <property type="nucleotide sequence ID" value="NZ_CP032759.1"/>
</dbReference>
<dbReference type="PIRSF" id="PIRSF004669">
    <property type="entry name" value="FliQ"/>
    <property type="match status" value="1"/>
</dbReference>
<evidence type="ECO:0000256" key="3">
    <source>
        <dbReference type="ARBA" id="ARBA00021718"/>
    </source>
</evidence>
<evidence type="ECO:0000256" key="5">
    <source>
        <dbReference type="ARBA" id="ARBA00022692"/>
    </source>
</evidence>
<dbReference type="GO" id="GO:0009425">
    <property type="term" value="C:bacterial-type flagellum basal body"/>
    <property type="evidence" value="ECO:0007669"/>
    <property type="project" value="UniProtKB-SubCell"/>
</dbReference>
<evidence type="ECO:0000256" key="2">
    <source>
        <dbReference type="ARBA" id="ARBA00006156"/>
    </source>
</evidence>
<evidence type="ECO:0000256" key="8">
    <source>
        <dbReference type="ARBA" id="ARBA00023143"/>
    </source>
</evidence>
<proteinExistence type="inferred from homology"/>
<keyword evidence="6 9" id="KW-1133">Transmembrane helix</keyword>